<dbReference type="Pfam" id="PF01554">
    <property type="entry name" value="MatE"/>
    <property type="match status" value="2"/>
</dbReference>
<feature type="transmembrane region" description="Helical" evidence="7">
    <location>
        <begin position="392"/>
        <end position="414"/>
    </location>
</feature>
<keyword evidence="2" id="KW-0813">Transport</keyword>
<comment type="subcellular location">
    <subcellularLocation>
        <location evidence="1">Cell inner membrane</location>
        <topology evidence="1">Multi-pass membrane protein</topology>
    </subcellularLocation>
</comment>
<keyword evidence="3" id="KW-1003">Cell membrane</keyword>
<evidence type="ECO:0000256" key="6">
    <source>
        <dbReference type="ARBA" id="ARBA00023136"/>
    </source>
</evidence>
<feature type="transmembrane region" description="Helical" evidence="7">
    <location>
        <begin position="143"/>
        <end position="161"/>
    </location>
</feature>
<dbReference type="PIRSF" id="PIRSF006603">
    <property type="entry name" value="DinF"/>
    <property type="match status" value="1"/>
</dbReference>
<dbReference type="NCBIfam" id="TIGR00797">
    <property type="entry name" value="matE"/>
    <property type="match status" value="1"/>
</dbReference>
<keyword evidence="4 7" id="KW-0812">Transmembrane</keyword>
<dbReference type="GO" id="GO:0015297">
    <property type="term" value="F:antiporter activity"/>
    <property type="evidence" value="ECO:0007669"/>
    <property type="project" value="InterPro"/>
</dbReference>
<evidence type="ECO:0000256" key="2">
    <source>
        <dbReference type="ARBA" id="ARBA00022448"/>
    </source>
</evidence>
<feature type="transmembrane region" description="Helical" evidence="7">
    <location>
        <begin position="20"/>
        <end position="40"/>
    </location>
</feature>
<dbReference type="CDD" id="cd13148">
    <property type="entry name" value="MATE_like_3"/>
    <property type="match status" value="1"/>
</dbReference>
<dbReference type="PANTHER" id="PTHR43549">
    <property type="entry name" value="MULTIDRUG RESISTANCE PROTEIN YPNP-RELATED"/>
    <property type="match status" value="1"/>
</dbReference>
<reference evidence="8 9" key="1">
    <citation type="submission" date="2018-06" db="EMBL/GenBank/DDBJ databases">
        <title>Bacteria isolated from soil of Wuhan.</title>
        <authorList>
            <person name="Wei X."/>
            <person name="Chunhua H."/>
        </authorList>
    </citation>
    <scope>NUCLEOTIDE SEQUENCE [LARGE SCALE GENOMIC DNA]</scope>
    <source>
        <strain evidence="9">xwS2</strain>
    </source>
</reference>
<feature type="transmembrane region" description="Helical" evidence="7">
    <location>
        <begin position="52"/>
        <end position="80"/>
    </location>
</feature>
<dbReference type="AlphaFoldDB" id="A0A443ZES3"/>
<dbReference type="InterPro" id="IPR052031">
    <property type="entry name" value="Membrane_Transporter-Flippase"/>
</dbReference>
<organism evidence="8 9">
    <name type="scientific">Pseudomonas alkylphenolica</name>
    <dbReference type="NCBI Taxonomy" id="237609"/>
    <lineage>
        <taxon>Bacteria</taxon>
        <taxon>Pseudomonadati</taxon>
        <taxon>Pseudomonadota</taxon>
        <taxon>Gammaproteobacteria</taxon>
        <taxon>Pseudomonadales</taxon>
        <taxon>Pseudomonadaceae</taxon>
        <taxon>Pseudomonas</taxon>
    </lineage>
</organism>
<evidence type="ECO:0000256" key="1">
    <source>
        <dbReference type="ARBA" id="ARBA00004429"/>
    </source>
</evidence>
<dbReference type="RefSeq" id="WP_128326634.1">
    <property type="nucleotide sequence ID" value="NZ_QJRG01000050.1"/>
</dbReference>
<feature type="transmembrane region" description="Helical" evidence="7">
    <location>
        <begin position="101"/>
        <end position="123"/>
    </location>
</feature>
<dbReference type="GO" id="GO:0005886">
    <property type="term" value="C:plasma membrane"/>
    <property type="evidence" value="ECO:0007669"/>
    <property type="project" value="UniProtKB-SubCell"/>
</dbReference>
<name>A0A443ZES3_9PSED</name>
<dbReference type="Proteomes" id="UP000288983">
    <property type="component" value="Unassembled WGS sequence"/>
</dbReference>
<dbReference type="InterPro" id="IPR048279">
    <property type="entry name" value="MdtK-like"/>
</dbReference>
<sequence>MTEIDPRTRLLLEAPILPTVLRLALPNVLVMVVQASVGLIETYFVGKLGSDALAAMALVFPIVMLMQMSSAGAIGGGIASSIARSLGAKRREEANALTCHAMLIALGFGLLFTVTLLVGGRWLYTQMGGTGASLESALVYSHWVFAGAVLVWLFNALSAVIRGTGNMAVPAQVTVAGAVVLVPLSPMLIFGWGPVPGMGIAGGAAALLLYYLGGTLALWMYLRSPRSLLKPRLTSVRLRWPLFRDILRVGMVGLIATVATNLSIGIATALSGQFGPDAIAGYGTAARLEYLLVPLAFGFGAPLLTMVGTCIGAGDRARALKAAWVGAAVTFAITEAIGLTAAIFPRSWLLLFGTEPAMLDAGTQYLQVVGPLYGFFGLGQVLHFASQGAGRLFWPVAANLARLAVAGLGGWLALHWGADLIYVFIAQGVAFVVYGLVTTAAVAAGAWFGRIGWPRSNINRACTDLRAPSQ</sequence>
<keyword evidence="6 7" id="KW-0472">Membrane</keyword>
<dbReference type="PANTHER" id="PTHR43549:SF3">
    <property type="entry name" value="MULTIDRUG RESISTANCE PROTEIN YPNP-RELATED"/>
    <property type="match status" value="1"/>
</dbReference>
<dbReference type="GO" id="GO:0042910">
    <property type="term" value="F:xenobiotic transmembrane transporter activity"/>
    <property type="evidence" value="ECO:0007669"/>
    <property type="project" value="InterPro"/>
</dbReference>
<dbReference type="OrthoDB" id="9806302at2"/>
<gene>
    <name evidence="8" type="ORF">DM813_28060</name>
</gene>
<feature type="transmembrane region" description="Helical" evidence="7">
    <location>
        <begin position="364"/>
        <end position="385"/>
    </location>
</feature>
<accession>A0A443ZES3</accession>
<evidence type="ECO:0000256" key="5">
    <source>
        <dbReference type="ARBA" id="ARBA00022989"/>
    </source>
</evidence>
<feature type="transmembrane region" description="Helical" evidence="7">
    <location>
        <begin position="246"/>
        <end position="270"/>
    </location>
</feature>
<keyword evidence="5 7" id="KW-1133">Transmembrane helix</keyword>
<proteinExistence type="predicted"/>
<feature type="transmembrane region" description="Helical" evidence="7">
    <location>
        <begin position="420"/>
        <end position="448"/>
    </location>
</feature>
<feature type="transmembrane region" description="Helical" evidence="7">
    <location>
        <begin position="290"/>
        <end position="311"/>
    </location>
</feature>
<evidence type="ECO:0000256" key="7">
    <source>
        <dbReference type="SAM" id="Phobius"/>
    </source>
</evidence>
<evidence type="ECO:0000313" key="9">
    <source>
        <dbReference type="Proteomes" id="UP000288983"/>
    </source>
</evidence>
<evidence type="ECO:0000256" key="3">
    <source>
        <dbReference type="ARBA" id="ARBA00022475"/>
    </source>
</evidence>
<feature type="transmembrane region" description="Helical" evidence="7">
    <location>
        <begin position="198"/>
        <end position="222"/>
    </location>
</feature>
<evidence type="ECO:0000313" key="8">
    <source>
        <dbReference type="EMBL" id="RWU17216.1"/>
    </source>
</evidence>
<protein>
    <submittedName>
        <fullName evidence="8">MATE family efflux transporter</fullName>
    </submittedName>
</protein>
<feature type="transmembrane region" description="Helical" evidence="7">
    <location>
        <begin position="323"/>
        <end position="344"/>
    </location>
</feature>
<dbReference type="EMBL" id="QJRG01000050">
    <property type="protein sequence ID" value="RWU17216.1"/>
    <property type="molecule type" value="Genomic_DNA"/>
</dbReference>
<evidence type="ECO:0000256" key="4">
    <source>
        <dbReference type="ARBA" id="ARBA00022692"/>
    </source>
</evidence>
<comment type="caution">
    <text evidence="8">The sequence shown here is derived from an EMBL/GenBank/DDBJ whole genome shotgun (WGS) entry which is preliminary data.</text>
</comment>
<dbReference type="InterPro" id="IPR002528">
    <property type="entry name" value="MATE_fam"/>
</dbReference>
<feature type="transmembrane region" description="Helical" evidence="7">
    <location>
        <begin position="173"/>
        <end position="192"/>
    </location>
</feature>